<dbReference type="PANTHER" id="PTHR32046">
    <property type="entry name" value="G DOMAIN-CONTAINING PROTEIN"/>
    <property type="match status" value="1"/>
</dbReference>
<evidence type="ECO:0000313" key="4">
    <source>
        <dbReference type="EMBL" id="RZC40591.1"/>
    </source>
</evidence>
<dbReference type="AlphaFoldDB" id="A0A482W638"/>
<dbReference type="OrthoDB" id="2386367at2759"/>
<reference evidence="4 5" key="1">
    <citation type="submission" date="2017-03" db="EMBL/GenBank/DDBJ databases">
        <title>Genome of the blue death feigning beetle - Asbolus verrucosus.</title>
        <authorList>
            <person name="Rider S.D."/>
        </authorList>
    </citation>
    <scope>NUCLEOTIDE SEQUENCE [LARGE SCALE GENOMIC DNA]</scope>
    <source>
        <strain evidence="4">Butters</strain>
        <tissue evidence="4">Head and leg muscle</tissue>
    </source>
</reference>
<protein>
    <recommendedName>
        <fullName evidence="3">DUF8206 domain-containing protein</fullName>
    </recommendedName>
</protein>
<dbReference type="PANTHER" id="PTHR32046:SF11">
    <property type="entry name" value="IMMUNE-ASSOCIATED NUCLEOTIDE-BINDING PROTEIN 10-LIKE"/>
    <property type="match status" value="1"/>
</dbReference>
<evidence type="ECO:0000313" key="5">
    <source>
        <dbReference type="Proteomes" id="UP000292052"/>
    </source>
</evidence>
<feature type="non-terminal residue" evidence="4">
    <location>
        <position position="1"/>
    </location>
</feature>
<gene>
    <name evidence="4" type="ORF">BDFB_005023</name>
</gene>
<feature type="non-terminal residue" evidence="4">
    <location>
        <position position="491"/>
    </location>
</feature>
<evidence type="ECO:0000256" key="1">
    <source>
        <dbReference type="SAM" id="Coils"/>
    </source>
</evidence>
<dbReference type="Pfam" id="PF26633">
    <property type="entry name" value="DUF8206"/>
    <property type="match status" value="1"/>
</dbReference>
<comment type="caution">
    <text evidence="4">The sequence shown here is derived from an EMBL/GenBank/DDBJ whole genome shotgun (WGS) entry which is preliminary data.</text>
</comment>
<evidence type="ECO:0000259" key="3">
    <source>
        <dbReference type="Pfam" id="PF26633"/>
    </source>
</evidence>
<feature type="compositionally biased region" description="Basic and acidic residues" evidence="2">
    <location>
        <begin position="470"/>
        <end position="484"/>
    </location>
</feature>
<organism evidence="4 5">
    <name type="scientific">Asbolus verrucosus</name>
    <name type="common">Desert ironclad beetle</name>
    <dbReference type="NCBI Taxonomy" id="1661398"/>
    <lineage>
        <taxon>Eukaryota</taxon>
        <taxon>Metazoa</taxon>
        <taxon>Ecdysozoa</taxon>
        <taxon>Arthropoda</taxon>
        <taxon>Hexapoda</taxon>
        <taxon>Insecta</taxon>
        <taxon>Pterygota</taxon>
        <taxon>Neoptera</taxon>
        <taxon>Endopterygota</taxon>
        <taxon>Coleoptera</taxon>
        <taxon>Polyphaga</taxon>
        <taxon>Cucujiformia</taxon>
        <taxon>Tenebrionidae</taxon>
        <taxon>Pimeliinae</taxon>
        <taxon>Asbolus</taxon>
    </lineage>
</organism>
<accession>A0A482W638</accession>
<dbReference type="Proteomes" id="UP000292052">
    <property type="component" value="Unassembled WGS sequence"/>
</dbReference>
<keyword evidence="1" id="KW-0175">Coiled coil</keyword>
<feature type="region of interest" description="Disordered" evidence="2">
    <location>
        <begin position="465"/>
        <end position="491"/>
    </location>
</feature>
<name>A0A482W638_ASBVE</name>
<feature type="coiled-coil region" evidence="1">
    <location>
        <begin position="312"/>
        <end position="339"/>
    </location>
</feature>
<feature type="domain" description="DUF8206" evidence="3">
    <location>
        <begin position="235"/>
        <end position="294"/>
    </location>
</feature>
<evidence type="ECO:0000256" key="2">
    <source>
        <dbReference type="SAM" id="MobiDB-lite"/>
    </source>
</evidence>
<dbReference type="Gene3D" id="3.40.50.300">
    <property type="entry name" value="P-loop containing nucleotide triphosphate hydrolases"/>
    <property type="match status" value="1"/>
</dbReference>
<dbReference type="InterPro" id="IPR027417">
    <property type="entry name" value="P-loop_NTPase"/>
</dbReference>
<dbReference type="InterPro" id="IPR058519">
    <property type="entry name" value="DUF8206"/>
</dbReference>
<dbReference type="EMBL" id="QDEB01024873">
    <property type="protein sequence ID" value="RZC40591.1"/>
    <property type="molecule type" value="Genomic_DNA"/>
</dbReference>
<sequence>EGELTILIPTLIAVTDENGQAYEIKQGSDKNEKQEIGAAGTQYVKTYIFPIGQTGLKLRLIDSPGIGDPRGIDQDDVNCENILHYLSGLNKLHAICFLMKPNNTRNNAFFSYCVKQILTRLDKSTSENIVFIFTNTRGSNYTPGDTLSCLNVIINDIKSRPPYVNIPLKGNIFSVDNEPFKILVAMKNDLKFNKQVEECCNQSWRISSEESWRFIKYVLGDSLVSPLEPLSMKATIGDKTKWHYRQRCHDPCYLRGVPKEMIGDHRLAGCAAMNGTRTCSKCSCDYSVHMHVYYITKPIEDNVVDDIVKQNIDTKERACKEKEKLMKKITQRRKELEAEHKVIVEIIAKFAHFLQQNAITPFNDSYKEYIEHVITRERSLGNVADLKKIEKLKQLLKRHEQIKAALTNNTNIESEGLSAVTTENIKENLEKLYTLKHNGQKIKELFDAQAASRKQEAENNVEYIVSKPINLDRPKKEQSEKKTQSEMNTND</sequence>
<dbReference type="SUPFAM" id="SSF52540">
    <property type="entry name" value="P-loop containing nucleoside triphosphate hydrolases"/>
    <property type="match status" value="1"/>
</dbReference>
<keyword evidence="5" id="KW-1185">Reference proteome</keyword>
<dbReference type="STRING" id="1661398.A0A482W638"/>
<proteinExistence type="predicted"/>